<accession>A0A562LAY8</accession>
<sequence length="118" mass="13343">MQTSFPFIAMMPPPKDAPDALISRVSSESEAVAVAMQARGFKQSWYAAHLGKSEAYISQIVNGHRRVPDWFVEPFCVLSGSNLLRQYRDWQEALAMVREQSCARRAIRQMAEQLRAVA</sequence>
<dbReference type="SUPFAM" id="SSF47413">
    <property type="entry name" value="lambda repressor-like DNA-binding domains"/>
    <property type="match status" value="1"/>
</dbReference>
<keyword evidence="2" id="KW-1185">Reference proteome</keyword>
<evidence type="ECO:0000313" key="2">
    <source>
        <dbReference type="Proteomes" id="UP000315167"/>
    </source>
</evidence>
<gene>
    <name evidence="1" type="ORF">IP90_00977</name>
</gene>
<evidence type="ECO:0000313" key="1">
    <source>
        <dbReference type="EMBL" id="TWI04839.1"/>
    </source>
</evidence>
<organism evidence="1 2">
    <name type="scientific">Luteimonas cucumeris</name>
    <dbReference type="NCBI Taxonomy" id="985012"/>
    <lineage>
        <taxon>Bacteria</taxon>
        <taxon>Pseudomonadati</taxon>
        <taxon>Pseudomonadota</taxon>
        <taxon>Gammaproteobacteria</taxon>
        <taxon>Lysobacterales</taxon>
        <taxon>Lysobacteraceae</taxon>
        <taxon>Luteimonas</taxon>
    </lineage>
</organism>
<dbReference type="OrthoDB" id="6054119at2"/>
<dbReference type="AlphaFoldDB" id="A0A562LAY8"/>
<protein>
    <recommendedName>
        <fullName evidence="3">Helix-turn-helix protein</fullName>
    </recommendedName>
</protein>
<reference evidence="1 2" key="1">
    <citation type="journal article" date="2015" name="Stand. Genomic Sci.">
        <title>Genomic Encyclopedia of Bacterial and Archaeal Type Strains, Phase III: the genomes of soil and plant-associated and newly described type strains.</title>
        <authorList>
            <person name="Whitman W.B."/>
            <person name="Woyke T."/>
            <person name="Klenk H.P."/>
            <person name="Zhou Y."/>
            <person name="Lilburn T.G."/>
            <person name="Beck B.J."/>
            <person name="De Vos P."/>
            <person name="Vandamme P."/>
            <person name="Eisen J.A."/>
            <person name="Garrity G."/>
            <person name="Hugenholtz P."/>
            <person name="Kyrpides N.C."/>
        </authorList>
    </citation>
    <scope>NUCLEOTIDE SEQUENCE [LARGE SCALE GENOMIC DNA]</scope>
    <source>
        <strain evidence="1 2">CGMCC 1.10821</strain>
    </source>
</reference>
<proteinExistence type="predicted"/>
<dbReference type="GO" id="GO:0003677">
    <property type="term" value="F:DNA binding"/>
    <property type="evidence" value="ECO:0007669"/>
    <property type="project" value="InterPro"/>
</dbReference>
<name>A0A562LAY8_9GAMM</name>
<dbReference type="RefSeq" id="WP_144898491.1">
    <property type="nucleotide sequence ID" value="NZ_VLKN01000002.1"/>
</dbReference>
<evidence type="ECO:0008006" key="3">
    <source>
        <dbReference type="Google" id="ProtNLM"/>
    </source>
</evidence>
<dbReference type="InterPro" id="IPR010982">
    <property type="entry name" value="Lambda_DNA-bd_dom_sf"/>
</dbReference>
<comment type="caution">
    <text evidence="1">The sequence shown here is derived from an EMBL/GenBank/DDBJ whole genome shotgun (WGS) entry which is preliminary data.</text>
</comment>
<dbReference type="EMBL" id="VLKN01000002">
    <property type="protein sequence ID" value="TWI04839.1"/>
    <property type="molecule type" value="Genomic_DNA"/>
</dbReference>
<dbReference type="Proteomes" id="UP000315167">
    <property type="component" value="Unassembled WGS sequence"/>
</dbReference>